<dbReference type="Pfam" id="PF00724">
    <property type="entry name" value="Oxidored_FMN"/>
    <property type="match status" value="1"/>
</dbReference>
<evidence type="ECO:0000313" key="8">
    <source>
        <dbReference type="Proteomes" id="UP000244064"/>
    </source>
</evidence>
<evidence type="ECO:0000259" key="6">
    <source>
        <dbReference type="Pfam" id="PF00724"/>
    </source>
</evidence>
<dbReference type="GO" id="GO:0003959">
    <property type="term" value="F:NADPH dehydrogenase activity"/>
    <property type="evidence" value="ECO:0007669"/>
    <property type="project" value="InterPro"/>
</dbReference>
<dbReference type="InterPro" id="IPR044152">
    <property type="entry name" value="YqjM-like"/>
</dbReference>
<dbReference type="RefSeq" id="WP_108108003.1">
    <property type="nucleotide sequence ID" value="NZ_QASN01000020.1"/>
</dbReference>
<keyword evidence="5" id="KW-0560">Oxidoreductase</keyword>
<dbReference type="SUPFAM" id="SSF51395">
    <property type="entry name" value="FMN-linked oxidoreductases"/>
    <property type="match status" value="1"/>
</dbReference>
<comment type="cofactor">
    <cofactor evidence="1">
        <name>FMN</name>
        <dbReference type="ChEBI" id="CHEBI:58210"/>
    </cofactor>
</comment>
<evidence type="ECO:0000256" key="4">
    <source>
        <dbReference type="ARBA" id="ARBA00022857"/>
    </source>
</evidence>
<dbReference type="InterPro" id="IPR001155">
    <property type="entry name" value="OxRdtase_FMN_N"/>
</dbReference>
<organism evidence="7 8">
    <name type="scientific">Pseudomonas mangrovi</name>
    <dbReference type="NCBI Taxonomy" id="2161748"/>
    <lineage>
        <taxon>Bacteria</taxon>
        <taxon>Pseudomonadati</taxon>
        <taxon>Pseudomonadota</taxon>
        <taxon>Gammaproteobacteria</taxon>
        <taxon>Pseudomonadales</taxon>
        <taxon>Pseudomonadaceae</taxon>
        <taxon>Pseudomonas</taxon>
    </lineage>
</organism>
<dbReference type="InterPro" id="IPR013785">
    <property type="entry name" value="Aldolase_TIM"/>
</dbReference>
<keyword evidence="8" id="KW-1185">Reference proteome</keyword>
<dbReference type="EMBL" id="QASN01000020">
    <property type="protein sequence ID" value="PTU73559.1"/>
    <property type="molecule type" value="Genomic_DNA"/>
</dbReference>
<evidence type="ECO:0000313" key="7">
    <source>
        <dbReference type="EMBL" id="PTU73559.1"/>
    </source>
</evidence>
<proteinExistence type="predicted"/>
<keyword evidence="4" id="KW-0521">NADP</keyword>
<evidence type="ECO:0000256" key="5">
    <source>
        <dbReference type="ARBA" id="ARBA00023002"/>
    </source>
</evidence>
<dbReference type="AlphaFoldDB" id="A0A2T5P728"/>
<dbReference type="PANTHER" id="PTHR43303">
    <property type="entry name" value="NADPH DEHYDROGENASE C23G7.10C-RELATED"/>
    <property type="match status" value="1"/>
</dbReference>
<gene>
    <name evidence="7" type="ORF">DBO85_14685</name>
</gene>
<dbReference type="GO" id="GO:0010181">
    <property type="term" value="F:FMN binding"/>
    <property type="evidence" value="ECO:0007669"/>
    <property type="project" value="InterPro"/>
</dbReference>
<protein>
    <submittedName>
        <fullName evidence="7">NADH:flavin oxidoreductase</fullName>
    </submittedName>
</protein>
<dbReference type="GO" id="GO:0050661">
    <property type="term" value="F:NADP binding"/>
    <property type="evidence" value="ECO:0007669"/>
    <property type="project" value="InterPro"/>
</dbReference>
<keyword evidence="3" id="KW-0288">FMN</keyword>
<dbReference type="CDD" id="cd02932">
    <property type="entry name" value="OYE_YqiM_FMN"/>
    <property type="match status" value="1"/>
</dbReference>
<name>A0A2T5P728_9PSED</name>
<keyword evidence="2" id="KW-0285">Flavoprotein</keyword>
<evidence type="ECO:0000256" key="3">
    <source>
        <dbReference type="ARBA" id="ARBA00022643"/>
    </source>
</evidence>
<comment type="caution">
    <text evidence="7">The sequence shown here is derived from an EMBL/GenBank/DDBJ whole genome shotgun (WGS) entry which is preliminary data.</text>
</comment>
<reference evidence="7 8" key="1">
    <citation type="submission" date="2018-04" db="EMBL/GenBank/DDBJ databases">
        <title>Pseudomonas sp. nov., isolated from mangrove soil.</title>
        <authorList>
            <person name="Chen C."/>
        </authorList>
    </citation>
    <scope>NUCLEOTIDE SEQUENCE [LARGE SCALE GENOMIC DNA]</scope>
    <source>
        <strain evidence="7 8">TC-11</strain>
    </source>
</reference>
<dbReference type="OrthoDB" id="8523426at2"/>
<feature type="domain" description="NADH:flavin oxidoreductase/NADH oxidase N-terminal" evidence="6">
    <location>
        <begin position="4"/>
        <end position="343"/>
    </location>
</feature>
<dbReference type="Proteomes" id="UP000244064">
    <property type="component" value="Unassembled WGS sequence"/>
</dbReference>
<evidence type="ECO:0000256" key="1">
    <source>
        <dbReference type="ARBA" id="ARBA00001917"/>
    </source>
</evidence>
<accession>A0A2T5P728</accession>
<dbReference type="PANTHER" id="PTHR43303:SF4">
    <property type="entry name" value="NADPH DEHYDROGENASE C23G7.10C-RELATED"/>
    <property type="match status" value="1"/>
</dbReference>
<dbReference type="Gene3D" id="3.20.20.70">
    <property type="entry name" value="Aldolase class I"/>
    <property type="match status" value="1"/>
</dbReference>
<sequence>MSALFQPFSLKDVTLRNRIAVPPMCQYSANDGLISDWHQIHYASLARGGAGLVIVEATAVAPEGRITPACAGIWSDEQAQAFVPVVRAIKAGGAVPGIQIAHAGRKASANRPWEGDDHIAAADPRGWQPLGPSPVAFGAHLARTPQEMSVDDIARVRDDFVAAALRAREAGFEWLELHFAHGYLAQSFFSPHANQRTDQYGGSYENRSRFIHETFAAVREVWPAHLPLTIRFGVIEFDGEDETTLSESIDLTRRLKADGLDMISVSIGFNTPAARIPWAPGFMGPIAERVRREVDIPVSSAWGFGEAKIAEHAVASGQLDLVMVGKAHLANPHWSYQVARELQIERPSWTLPAPYAHWLERY</sequence>
<evidence type="ECO:0000256" key="2">
    <source>
        <dbReference type="ARBA" id="ARBA00022630"/>
    </source>
</evidence>